<dbReference type="InterPro" id="IPR036068">
    <property type="entry name" value="Nicotinate_pribotase-like_C"/>
</dbReference>
<dbReference type="EMBL" id="JAGGLM010000005">
    <property type="protein sequence ID" value="MBP2032517.1"/>
    <property type="molecule type" value="Genomic_DNA"/>
</dbReference>
<evidence type="ECO:0000256" key="9">
    <source>
        <dbReference type="ARBA" id="ARBA00047445"/>
    </source>
</evidence>
<dbReference type="CDD" id="cd01572">
    <property type="entry name" value="QPRTase"/>
    <property type="match status" value="1"/>
</dbReference>
<dbReference type="SUPFAM" id="SSF54675">
    <property type="entry name" value="Nicotinate/Quinolinate PRTase N-terminal domain-like"/>
    <property type="match status" value="1"/>
</dbReference>
<evidence type="ECO:0000256" key="4">
    <source>
        <dbReference type="ARBA" id="ARBA00011944"/>
    </source>
</evidence>
<evidence type="ECO:0000256" key="1">
    <source>
        <dbReference type="ARBA" id="ARBA00003237"/>
    </source>
</evidence>
<dbReference type="Pfam" id="PF02749">
    <property type="entry name" value="QRPTase_N"/>
    <property type="match status" value="1"/>
</dbReference>
<comment type="catalytic activity">
    <reaction evidence="9">
        <text>nicotinate beta-D-ribonucleotide + CO2 + diphosphate = quinolinate + 5-phospho-alpha-D-ribose 1-diphosphate + 2 H(+)</text>
        <dbReference type="Rhea" id="RHEA:12733"/>
        <dbReference type="ChEBI" id="CHEBI:15378"/>
        <dbReference type="ChEBI" id="CHEBI:16526"/>
        <dbReference type="ChEBI" id="CHEBI:29959"/>
        <dbReference type="ChEBI" id="CHEBI:33019"/>
        <dbReference type="ChEBI" id="CHEBI:57502"/>
        <dbReference type="ChEBI" id="CHEBI:58017"/>
        <dbReference type="EC" id="2.4.2.19"/>
    </reaction>
</comment>
<dbReference type="Gene3D" id="3.90.1170.20">
    <property type="entry name" value="Quinolinate phosphoribosyl transferase, N-terminal domain"/>
    <property type="match status" value="1"/>
</dbReference>
<dbReference type="InterPro" id="IPR027277">
    <property type="entry name" value="NadC/ModD"/>
</dbReference>
<evidence type="ECO:0000256" key="2">
    <source>
        <dbReference type="ARBA" id="ARBA00004893"/>
    </source>
</evidence>
<evidence type="ECO:0000256" key="7">
    <source>
        <dbReference type="ARBA" id="ARBA00022679"/>
    </source>
</evidence>
<dbReference type="SUPFAM" id="SSF51690">
    <property type="entry name" value="Nicotinate/Quinolinate PRTase C-terminal domain-like"/>
    <property type="match status" value="1"/>
</dbReference>
<evidence type="ECO:0000259" key="11">
    <source>
        <dbReference type="Pfam" id="PF01729"/>
    </source>
</evidence>
<evidence type="ECO:0000256" key="10">
    <source>
        <dbReference type="PIRNR" id="PIRNR006250"/>
    </source>
</evidence>
<dbReference type="InterPro" id="IPR004393">
    <property type="entry name" value="NadC"/>
</dbReference>
<proteinExistence type="inferred from homology"/>
<comment type="pathway">
    <text evidence="2">Cofactor biosynthesis; NAD(+) biosynthesis; nicotinate D-ribonucleotide from quinolinate: step 1/1.</text>
</comment>
<feature type="domain" description="Quinolinate phosphoribosyl transferase N-terminal" evidence="12">
    <location>
        <begin position="22"/>
        <end position="107"/>
    </location>
</feature>
<dbReference type="Proteomes" id="UP001519307">
    <property type="component" value="Unassembled WGS sequence"/>
</dbReference>
<dbReference type="InterPro" id="IPR013785">
    <property type="entry name" value="Aldolase_TIM"/>
</dbReference>
<dbReference type="InterPro" id="IPR037128">
    <property type="entry name" value="Quinolinate_PRibosylTase_N_sf"/>
</dbReference>
<evidence type="ECO:0000256" key="8">
    <source>
        <dbReference type="ARBA" id="ARBA00033102"/>
    </source>
</evidence>
<dbReference type="InterPro" id="IPR002638">
    <property type="entry name" value="Quinolinate_PRibosylTrfase_C"/>
</dbReference>
<dbReference type="Gene3D" id="3.20.20.70">
    <property type="entry name" value="Aldolase class I"/>
    <property type="match status" value="1"/>
</dbReference>
<gene>
    <name evidence="13" type="ORF">J2Z42_001189</name>
</gene>
<organism evidence="13 14">
    <name type="scientific">Clostridium algifaecis</name>
    <dbReference type="NCBI Taxonomy" id="1472040"/>
    <lineage>
        <taxon>Bacteria</taxon>
        <taxon>Bacillati</taxon>
        <taxon>Bacillota</taxon>
        <taxon>Clostridia</taxon>
        <taxon>Eubacteriales</taxon>
        <taxon>Clostridiaceae</taxon>
        <taxon>Clostridium</taxon>
    </lineage>
</organism>
<evidence type="ECO:0000313" key="14">
    <source>
        <dbReference type="Proteomes" id="UP001519307"/>
    </source>
</evidence>
<name>A0ABS4KR65_9CLOT</name>
<evidence type="ECO:0000256" key="6">
    <source>
        <dbReference type="ARBA" id="ARBA00022676"/>
    </source>
</evidence>
<reference evidence="13 14" key="1">
    <citation type="submission" date="2021-03" db="EMBL/GenBank/DDBJ databases">
        <title>Genomic Encyclopedia of Type Strains, Phase IV (KMG-IV): sequencing the most valuable type-strain genomes for metagenomic binning, comparative biology and taxonomic classification.</title>
        <authorList>
            <person name="Goeker M."/>
        </authorList>
    </citation>
    <scope>NUCLEOTIDE SEQUENCE [LARGE SCALE GENOMIC DNA]</scope>
    <source>
        <strain evidence="13 14">DSM 28783</strain>
    </source>
</reference>
<sequence length="276" mass="30502">MNYLIVDKLIKDALIEDVNYGDVTTDNLLSESEMSNGKFIAKEYGVIAGIDVLKRVFEIVDSDIKFKSELKDGCEVQKGSIIGEIDGSSKSILKGERAALNITQRMSGIATKTHEIVNLVKDYDVKIVDTRKTLPGFRILDKYSVTVGGGYNHRMNLSDFAMIKDNHIKAVGSIKEAVKRIKSKLSFTTKIEVEVENLEQLKEAMSAEVDVIMLDNMDIHTMEKAVKMVNKKFILEASGNVTENNIKNIAATGVDIISIGALTHSVKALDISLKFV</sequence>
<protein>
    <recommendedName>
        <fullName evidence="4">nicotinate-nucleotide diphosphorylase (carboxylating)</fullName>
        <ecNumber evidence="4">2.4.2.19</ecNumber>
    </recommendedName>
    <alternativeName>
        <fullName evidence="8">Quinolinate phosphoribosyltransferase [decarboxylating]</fullName>
    </alternativeName>
</protein>
<dbReference type="EC" id="2.4.2.19" evidence="4"/>
<comment type="caution">
    <text evidence="13">The sequence shown here is derived from an EMBL/GenBank/DDBJ whole genome shotgun (WGS) entry which is preliminary data.</text>
</comment>
<accession>A0ABS4KR65</accession>
<keyword evidence="6 10" id="KW-0328">Glycosyltransferase</keyword>
<comment type="similarity">
    <text evidence="3 10">Belongs to the NadC/ModD family.</text>
</comment>
<dbReference type="InterPro" id="IPR022412">
    <property type="entry name" value="Quinolinate_PRibosylTrfase_N"/>
</dbReference>
<comment type="function">
    <text evidence="1">Involved in the catabolism of quinolinic acid (QA).</text>
</comment>
<keyword evidence="7 10" id="KW-0808">Transferase</keyword>
<dbReference type="GO" id="GO:0004514">
    <property type="term" value="F:nicotinate-nucleotide diphosphorylase (carboxylating) activity"/>
    <property type="evidence" value="ECO:0007669"/>
    <property type="project" value="UniProtKB-EC"/>
</dbReference>
<dbReference type="PIRSF" id="PIRSF006250">
    <property type="entry name" value="NadC_ModD"/>
    <property type="match status" value="1"/>
</dbReference>
<evidence type="ECO:0000256" key="3">
    <source>
        <dbReference type="ARBA" id="ARBA00009400"/>
    </source>
</evidence>
<dbReference type="PANTHER" id="PTHR32179:SF3">
    <property type="entry name" value="NICOTINATE-NUCLEOTIDE PYROPHOSPHORYLASE [CARBOXYLATING]"/>
    <property type="match status" value="1"/>
</dbReference>
<dbReference type="RefSeq" id="WP_209701709.1">
    <property type="nucleotide sequence ID" value="NZ_JAGGLM010000005.1"/>
</dbReference>
<evidence type="ECO:0000256" key="5">
    <source>
        <dbReference type="ARBA" id="ARBA00022642"/>
    </source>
</evidence>
<dbReference type="PANTHER" id="PTHR32179">
    <property type="entry name" value="NICOTINATE-NUCLEOTIDE PYROPHOSPHORYLASE [CARBOXYLATING]"/>
    <property type="match status" value="1"/>
</dbReference>
<evidence type="ECO:0000259" key="12">
    <source>
        <dbReference type="Pfam" id="PF02749"/>
    </source>
</evidence>
<keyword evidence="14" id="KW-1185">Reference proteome</keyword>
<evidence type="ECO:0000313" key="13">
    <source>
        <dbReference type="EMBL" id="MBP2032517.1"/>
    </source>
</evidence>
<feature type="domain" description="Quinolinate phosphoribosyl transferase C-terminal" evidence="11">
    <location>
        <begin position="109"/>
        <end position="274"/>
    </location>
</feature>
<dbReference type="Pfam" id="PF01729">
    <property type="entry name" value="QRPTase_C"/>
    <property type="match status" value="1"/>
</dbReference>
<dbReference type="NCBIfam" id="TIGR00078">
    <property type="entry name" value="nadC"/>
    <property type="match status" value="1"/>
</dbReference>
<keyword evidence="5" id="KW-0662">Pyridine nucleotide biosynthesis</keyword>